<dbReference type="AlphaFoldDB" id="A0A2T7D713"/>
<keyword evidence="3" id="KW-1185">Reference proteome</keyword>
<gene>
    <name evidence="2" type="ORF">GQ55_6G177400</name>
</gene>
<evidence type="ECO:0000313" key="3">
    <source>
        <dbReference type="Proteomes" id="UP000244336"/>
    </source>
</evidence>
<sequence>MLPHTAQAIRRKHRRRSTPDLLSHQIVFARHIPTGLALIRPYTPPRRRSPPSPPSCQMRRAPLPQRDPATQSVEACGRGYTRGGARAPFRHSPAPSTDPLNPASSAPKRCAPHSTAACVAAASTSASGGEPLFWDGTNLAAAHRPLAAARRNSAATRSGSHT</sequence>
<reference evidence="2 3" key="1">
    <citation type="submission" date="2018-04" db="EMBL/GenBank/DDBJ databases">
        <title>WGS assembly of Panicum hallii var. hallii HAL2.</title>
        <authorList>
            <person name="Lovell J."/>
            <person name="Jenkins J."/>
            <person name="Lowry D."/>
            <person name="Mamidi S."/>
            <person name="Sreedasyam A."/>
            <person name="Weng X."/>
            <person name="Barry K."/>
            <person name="Bonette J."/>
            <person name="Campitelli B."/>
            <person name="Daum C."/>
            <person name="Gordon S."/>
            <person name="Gould B."/>
            <person name="Lipzen A."/>
            <person name="MacQueen A."/>
            <person name="Palacio-Mejia J."/>
            <person name="Plott C."/>
            <person name="Shakirov E."/>
            <person name="Shu S."/>
            <person name="Yoshinaga Y."/>
            <person name="Zane M."/>
            <person name="Rokhsar D."/>
            <person name="Grimwood J."/>
            <person name="Schmutz J."/>
            <person name="Juenger T."/>
        </authorList>
    </citation>
    <scope>NUCLEOTIDE SEQUENCE [LARGE SCALE GENOMIC DNA]</scope>
    <source>
        <strain evidence="3">cv. HAL2</strain>
    </source>
</reference>
<evidence type="ECO:0000256" key="1">
    <source>
        <dbReference type="SAM" id="MobiDB-lite"/>
    </source>
</evidence>
<feature type="region of interest" description="Disordered" evidence="1">
    <location>
        <begin position="38"/>
        <end position="115"/>
    </location>
</feature>
<name>A0A2T7D713_9POAL</name>
<feature type="region of interest" description="Disordered" evidence="1">
    <location>
        <begin position="1"/>
        <end position="22"/>
    </location>
</feature>
<feature type="compositionally biased region" description="Polar residues" evidence="1">
    <location>
        <begin position="94"/>
        <end position="104"/>
    </location>
</feature>
<dbReference type="Proteomes" id="UP000244336">
    <property type="component" value="Chromosome 6"/>
</dbReference>
<dbReference type="Gramene" id="PUZ51354">
    <property type="protein sequence ID" value="PUZ51354"/>
    <property type="gene ID" value="GQ55_6G177400"/>
</dbReference>
<proteinExistence type="predicted"/>
<evidence type="ECO:0000313" key="2">
    <source>
        <dbReference type="EMBL" id="PUZ51354.1"/>
    </source>
</evidence>
<accession>A0A2T7D713</accession>
<protein>
    <submittedName>
        <fullName evidence="2">Uncharacterized protein</fullName>
    </submittedName>
</protein>
<dbReference type="EMBL" id="CM009754">
    <property type="protein sequence ID" value="PUZ51354.1"/>
    <property type="molecule type" value="Genomic_DNA"/>
</dbReference>
<organism evidence="2 3">
    <name type="scientific">Panicum hallii var. hallii</name>
    <dbReference type="NCBI Taxonomy" id="1504633"/>
    <lineage>
        <taxon>Eukaryota</taxon>
        <taxon>Viridiplantae</taxon>
        <taxon>Streptophyta</taxon>
        <taxon>Embryophyta</taxon>
        <taxon>Tracheophyta</taxon>
        <taxon>Spermatophyta</taxon>
        <taxon>Magnoliopsida</taxon>
        <taxon>Liliopsida</taxon>
        <taxon>Poales</taxon>
        <taxon>Poaceae</taxon>
        <taxon>PACMAD clade</taxon>
        <taxon>Panicoideae</taxon>
        <taxon>Panicodae</taxon>
        <taxon>Paniceae</taxon>
        <taxon>Panicinae</taxon>
        <taxon>Panicum</taxon>
        <taxon>Panicum sect. Panicum</taxon>
    </lineage>
</organism>